<name>A0A0B7KP01_BIOOC</name>
<protein>
    <recommendedName>
        <fullName evidence="2">Heterokaryon incompatibility domain-containing protein</fullName>
    </recommendedName>
</protein>
<feature type="compositionally biased region" description="Acidic residues" evidence="1">
    <location>
        <begin position="499"/>
        <end position="508"/>
    </location>
</feature>
<feature type="compositionally biased region" description="Low complexity" evidence="1">
    <location>
        <begin position="476"/>
        <end position="496"/>
    </location>
</feature>
<proteinExistence type="predicted"/>
<evidence type="ECO:0000259" key="2">
    <source>
        <dbReference type="Pfam" id="PF06985"/>
    </source>
</evidence>
<evidence type="ECO:0000313" key="3">
    <source>
        <dbReference type="EMBL" id="CEO57157.1"/>
    </source>
</evidence>
<gene>
    <name evidence="3" type="ORF">BN869_000013215_1</name>
</gene>
<feature type="region of interest" description="Disordered" evidence="1">
    <location>
        <begin position="467"/>
        <end position="511"/>
    </location>
</feature>
<reference evidence="3" key="1">
    <citation type="submission" date="2015-01" db="EMBL/GenBank/DDBJ databases">
        <authorList>
            <person name="Durling Mikael"/>
        </authorList>
    </citation>
    <scope>NUCLEOTIDE SEQUENCE</scope>
</reference>
<feature type="compositionally biased region" description="Basic and acidic residues" evidence="1">
    <location>
        <begin position="604"/>
        <end position="619"/>
    </location>
</feature>
<sequence length="1804" mass="202482">MNFDPNPRDLDAIFNRTLGAIYHSHKSQKEDSSFSWLELLSLVTFAKRPLRLTEIEDGFSCLKSGNSLVTEEIVQNCKPFLTFVPMPGTSRDGFLLISNNSVLRFLLTVSTSYVSKEETDRISPLVIAQMCLQCLKSPVLKRKTSNTEISSAFLPYATKYWAQHVDAVWPLIAAETKSFVQSPRFLEVIQIQSQLLEGYLTRNFDKPKDAQSTPLLNYLPSDPEMKVLEGNYRYFLREWSHSLRSEPLQETLHESMSNCFWGALGASNFLTQLGAQIEMNRSFLLEERPVESSETSSDGSFRYFQTISADGSRIAVWKLRVLSEKKTKSDLVEFTRESWMVDGRRDPFQYGAQERLTSTRQRIRWDNYDSTGSHESLLVPILDYSSRLPIFEGSKYGQSVRIGAQVFRRDRKGQWTADTSDEDGFVPYWEDITTSGPYTVWSRRKRIDLEILGGLGSLQSILKLSSGRIGEKEESSQPSTESESSATESTASQVSTDAIGDDSDEDKSETEIFDLRRYEELENISSAEEFYDISGSEIDEGNLKWQKSHSFARGTITMNDSTKEAHIQEIFHPILPMADTNNHSRAPSESDSSVSADADDEDSDSGKEYIEARDSDSESNHSSSSNSSSESRHLLRCDVCDNHIPIADSENSELELCYQCNRCVSDDSYDICWSCYNKGAWCANPSHKLRILASSRGRGFSPREEIVRDEADPVLDIVIEKSNQGSHAGLLSVFRYSRRNKDMLHNSKPIIHPSHPLVVYPLDCQKFLFGNLENNTYVVHEVPFDTSETNQTSADTCIPVSVHMSFSSCGRYVHVLRITARRESIWFGATRLHVRSITLRLSATHPASGKPRTEPFSSGADLGDWPNLMRQFPSAITWTNTHAYLSLSGTFLRVLRFDLQCSSKIREQTAYTLAATIALPQSATSRPVHYFPPYGGGVAKVILGSSQDHENQPPMVVYLAYQLGNEWEKVENQTLSPTPALDPKGSMFVEPMGIEDEHHAHPRKLGPDEKKERHFVGSKDVDRARKAAVRNGSYCPSCFDLGMGMLALYRPHGFDLPIIDLNPDLDNAKAGRTPLAWRVPHETLLTALESGCQFCCFLIYRLLGSSSRVYGPFLGSTDLACCSQGTVKPDNTLRQTISGLRNMRWLVDPEEQVLKFLCQPLDQDPACRTFTKMSVTMPGVCTNREVPLPGSDTKFAPIMVGIEGQNQDLDAISTITTFIHTDESDKGVPECTLELFSLPDDAAHEWVPTRPINTSPGSDQNLHVIKGWLEECDQNHPFCQRTGSKPVSIPTRLLEIIDEDTVCLVNAVGDSTRYIALSYCWGPASQNNCPTTQDNLSSRSYGREGILRDGLPAAIRDAVYIVEKLGIKYIWVDALCIVQDSQEDKSRELARMGQYYGGAFLTIVANTYHCNQGFIGEIGRCKKHTDSPLPRDLVPFNGIFWSDHDTMGRFGTILLRDENPYLLSKEPISKRGWTFQERLLSNRVLSFGSRVMWSCLGQTATDGGIQDWSFDEHDPDGTIREFQNELAKLEKRSTLESGSSKAENDGRAGKYSLWHKIVGNYSKRAITYSEDKFPAIAAVAEQFSKISDDEYIAGLWRRNFETDLLWTTPSPGTTRSEKWRAPSWSWASVDDPIVYTNLPGNDTSLLAEITKIDVSHKSLIVPFGEISSATLEIKAPCIDSNASNIAKMIEPWFPTIGLENERNMVLNFLSGTGKYGEEQKVELPKEVALLLLYVEYSSSSPDPVATAEEESHASEKYLKIWGLVLKPVNHTRDQYERILAVSGLRIRVVGADTLLSVKKVVRIV</sequence>
<organism evidence="3">
    <name type="scientific">Bionectria ochroleuca</name>
    <name type="common">Gliocladium roseum</name>
    <dbReference type="NCBI Taxonomy" id="29856"/>
    <lineage>
        <taxon>Eukaryota</taxon>
        <taxon>Fungi</taxon>
        <taxon>Dikarya</taxon>
        <taxon>Ascomycota</taxon>
        <taxon>Pezizomycotina</taxon>
        <taxon>Sordariomycetes</taxon>
        <taxon>Hypocreomycetidae</taxon>
        <taxon>Hypocreales</taxon>
        <taxon>Bionectriaceae</taxon>
        <taxon>Clonostachys</taxon>
    </lineage>
</organism>
<feature type="domain" description="Heterokaryon incompatibility" evidence="2">
    <location>
        <begin position="1314"/>
        <end position="1477"/>
    </location>
</feature>
<feature type="region of interest" description="Disordered" evidence="1">
    <location>
        <begin position="578"/>
        <end position="629"/>
    </location>
</feature>
<dbReference type="InterPro" id="IPR010730">
    <property type="entry name" value="HET"/>
</dbReference>
<dbReference type="PANTHER" id="PTHR33112">
    <property type="entry name" value="DOMAIN PROTEIN, PUTATIVE-RELATED"/>
    <property type="match status" value="1"/>
</dbReference>
<accession>A0A0B7KP01</accession>
<evidence type="ECO:0000256" key="1">
    <source>
        <dbReference type="SAM" id="MobiDB-lite"/>
    </source>
</evidence>
<dbReference type="Pfam" id="PF06985">
    <property type="entry name" value="HET"/>
    <property type="match status" value="1"/>
</dbReference>
<dbReference type="PANTHER" id="PTHR33112:SF16">
    <property type="entry name" value="HETEROKARYON INCOMPATIBILITY DOMAIN-CONTAINING PROTEIN"/>
    <property type="match status" value="1"/>
</dbReference>
<feature type="compositionally biased region" description="Low complexity" evidence="1">
    <location>
        <begin position="620"/>
        <end position="629"/>
    </location>
</feature>
<dbReference type="EMBL" id="CDPU01000088">
    <property type="protein sequence ID" value="CEO57157.1"/>
    <property type="molecule type" value="Genomic_DNA"/>
</dbReference>